<evidence type="ECO:0000256" key="5">
    <source>
        <dbReference type="ARBA" id="ARBA00023136"/>
    </source>
</evidence>
<evidence type="ECO:0000256" key="1">
    <source>
        <dbReference type="ARBA" id="ARBA00004141"/>
    </source>
</evidence>
<comment type="caution">
    <text evidence="7">The sequence shown here is derived from an EMBL/GenBank/DDBJ whole genome shotgun (WGS) entry which is preliminary data.</text>
</comment>
<proteinExistence type="inferred from homology"/>
<sequence length="574" mass="62584">MSPGRPFVALSQFVQNVRLALAMLRPAKRLLTCILVPLLLSPLPLFFRTKETSCAYVVMIMACFWLTEALPLAVTALVPVFAFPLLSIDSASRVSSVYLSDSNFVFFGSMIMAVAVESSRLHERIALNVLLLTGPNPRWLMLGFQLATAFLSMWISNTATTMMMVPIVVAVIKELDLCHRRESDPLAEPLPDEGGKIVDLDTVSTRQLNIYKGLLLSICFAASIGGTGTLIGTGSNVVLNAYLQKAYAGQSPVTFASFMFYAVPQALFLLFICWLWLQLLFVRSARPSAHRHQMNLASDENGIGHLLVKKHQALGPLRYEEKTILTTFGILIFLWLTRQPVVVPGWGNLFPKGFVSDGTAAMAVSLLLFVLPANNPFTSDAFTEPLVVRSAGGGVQPQQQQLRTVMTWRLMGDKFSWSTLLLLGGGYAMADGVESSGLSDWIGARLTSLEALPDWVFIACACLLVTFLTEFSSNVATASIFIPMVASIARANRTNPLVYVLPVCFSSSFAFMFPAGTPPNAIVFAVKVLRVGDMMLGGLALNVAAFVLSQVLNHSYAHVIFDLHSSPFSNGTDF</sequence>
<dbReference type="Proteomes" id="UP001620626">
    <property type="component" value="Unassembled WGS sequence"/>
</dbReference>
<feature type="transmembrane region" description="Helical" evidence="6">
    <location>
        <begin position="59"/>
        <end position="86"/>
    </location>
</feature>
<dbReference type="AlphaFoldDB" id="A0ABD2KEZ3"/>
<comment type="similarity">
    <text evidence="2">Belongs to the SLC13A/DASS transporter (TC 2.A.47) family. NADC subfamily.</text>
</comment>
<dbReference type="PANTHER" id="PTHR10283:SF82">
    <property type="entry name" value="SOLUTE CARRIER FAMILY 13 MEMBER 2"/>
    <property type="match status" value="1"/>
</dbReference>
<gene>
    <name evidence="7" type="ORF">niasHT_025822</name>
</gene>
<reference evidence="7 8" key="1">
    <citation type="submission" date="2024-10" db="EMBL/GenBank/DDBJ databases">
        <authorList>
            <person name="Kim D."/>
        </authorList>
    </citation>
    <scope>NUCLEOTIDE SEQUENCE [LARGE SCALE GENOMIC DNA]</scope>
    <source>
        <strain evidence="7">BH-2024</strain>
    </source>
</reference>
<evidence type="ECO:0000313" key="8">
    <source>
        <dbReference type="Proteomes" id="UP001620626"/>
    </source>
</evidence>
<feature type="transmembrane region" description="Helical" evidence="6">
    <location>
        <begin position="214"/>
        <end position="238"/>
    </location>
</feature>
<evidence type="ECO:0000256" key="6">
    <source>
        <dbReference type="SAM" id="Phobius"/>
    </source>
</evidence>
<keyword evidence="4 6" id="KW-1133">Transmembrane helix</keyword>
<dbReference type="InterPro" id="IPR001898">
    <property type="entry name" value="SLC13A/DASS"/>
</dbReference>
<feature type="transmembrane region" description="Helical" evidence="6">
    <location>
        <begin position="497"/>
        <end position="516"/>
    </location>
</feature>
<feature type="transmembrane region" description="Helical" evidence="6">
    <location>
        <begin position="528"/>
        <end position="548"/>
    </location>
</feature>
<feature type="transmembrane region" description="Helical" evidence="6">
    <location>
        <begin position="415"/>
        <end position="430"/>
    </location>
</feature>
<feature type="transmembrane region" description="Helical" evidence="6">
    <location>
        <begin position="30"/>
        <end position="47"/>
    </location>
</feature>
<evidence type="ECO:0000256" key="2">
    <source>
        <dbReference type="ARBA" id="ARBA00006772"/>
    </source>
</evidence>
<evidence type="ECO:0000313" key="7">
    <source>
        <dbReference type="EMBL" id="KAL3101508.1"/>
    </source>
</evidence>
<keyword evidence="5 6" id="KW-0472">Membrane</keyword>
<keyword evidence="3 6" id="KW-0812">Transmembrane</keyword>
<dbReference type="EMBL" id="JBICBT010000776">
    <property type="protein sequence ID" value="KAL3101508.1"/>
    <property type="molecule type" value="Genomic_DNA"/>
</dbReference>
<evidence type="ECO:0000256" key="4">
    <source>
        <dbReference type="ARBA" id="ARBA00022989"/>
    </source>
</evidence>
<keyword evidence="8" id="KW-1185">Reference proteome</keyword>
<dbReference type="GO" id="GO:0005310">
    <property type="term" value="F:dicarboxylic acid transmembrane transporter activity"/>
    <property type="evidence" value="ECO:0007669"/>
    <property type="project" value="UniProtKB-ARBA"/>
</dbReference>
<organism evidence="7 8">
    <name type="scientific">Heterodera trifolii</name>
    <dbReference type="NCBI Taxonomy" id="157864"/>
    <lineage>
        <taxon>Eukaryota</taxon>
        <taxon>Metazoa</taxon>
        <taxon>Ecdysozoa</taxon>
        <taxon>Nematoda</taxon>
        <taxon>Chromadorea</taxon>
        <taxon>Rhabditida</taxon>
        <taxon>Tylenchina</taxon>
        <taxon>Tylenchomorpha</taxon>
        <taxon>Tylenchoidea</taxon>
        <taxon>Heteroderidae</taxon>
        <taxon>Heteroderinae</taxon>
        <taxon>Heterodera</taxon>
    </lineage>
</organism>
<name>A0ABD2KEZ3_9BILA</name>
<feature type="transmembrane region" description="Helical" evidence="6">
    <location>
        <begin position="258"/>
        <end position="282"/>
    </location>
</feature>
<comment type="subcellular location">
    <subcellularLocation>
        <location evidence="1">Membrane</location>
        <topology evidence="1">Multi-pass membrane protein</topology>
    </subcellularLocation>
</comment>
<dbReference type="Pfam" id="PF00939">
    <property type="entry name" value="Na_sulph_symp"/>
    <property type="match status" value="1"/>
</dbReference>
<dbReference type="GO" id="GO:0015556">
    <property type="term" value="F:C4-dicarboxylate transmembrane transporter activity"/>
    <property type="evidence" value="ECO:0007669"/>
    <property type="project" value="UniProtKB-ARBA"/>
</dbReference>
<protein>
    <submittedName>
        <fullName evidence="7">Uncharacterized protein</fullName>
    </submittedName>
</protein>
<feature type="transmembrane region" description="Helical" evidence="6">
    <location>
        <begin position="455"/>
        <end position="485"/>
    </location>
</feature>
<dbReference type="GO" id="GO:0016020">
    <property type="term" value="C:membrane"/>
    <property type="evidence" value="ECO:0007669"/>
    <property type="project" value="UniProtKB-SubCell"/>
</dbReference>
<accession>A0ABD2KEZ3</accession>
<evidence type="ECO:0000256" key="3">
    <source>
        <dbReference type="ARBA" id="ARBA00022692"/>
    </source>
</evidence>
<dbReference type="PANTHER" id="PTHR10283">
    <property type="entry name" value="SOLUTE CARRIER FAMILY 13 MEMBER"/>
    <property type="match status" value="1"/>
</dbReference>